<name>A0A9X5GU99_9FIRM</name>
<keyword evidence="3" id="KW-1185">Reference proteome</keyword>
<proteinExistence type="predicted"/>
<evidence type="ECO:0000313" key="3">
    <source>
        <dbReference type="Proteomes" id="UP001154420"/>
    </source>
</evidence>
<keyword evidence="1" id="KW-0812">Transmembrane</keyword>
<protein>
    <submittedName>
        <fullName evidence="2">Uncharacterized protein</fullName>
    </submittedName>
</protein>
<dbReference type="Gene3D" id="2.160.20.110">
    <property type="match status" value="1"/>
</dbReference>
<reference evidence="2" key="1">
    <citation type="submission" date="2018-09" db="EMBL/GenBank/DDBJ databases">
        <title>Murine metabolic-syndrome-specific gut microbial biobank.</title>
        <authorList>
            <person name="Liu C."/>
        </authorList>
    </citation>
    <scope>NUCLEOTIDE SEQUENCE</scope>
    <source>
        <strain evidence="2">D42-62</strain>
    </source>
</reference>
<evidence type="ECO:0000256" key="1">
    <source>
        <dbReference type="SAM" id="Phobius"/>
    </source>
</evidence>
<dbReference type="AlphaFoldDB" id="A0A9X5GU99"/>
<dbReference type="Proteomes" id="UP001154420">
    <property type="component" value="Unassembled WGS sequence"/>
</dbReference>
<sequence>MLKSILYHVFMMAGIVIVLVGGAALAYKASEPKDLKESEDGYYEIYTAYDYERFWQKVTHNMPFVCGRLMSDIYLNDMENYDNWECQVLTRKNREVPLFTGDFDGNGHTVYGLYSENGYGMVEENAGTIHDISIKKSLITGEKDLGGICLYNYGTISGCEFGGELKSLTAKTDVYSRMAGISTENEGVIVRCGYKGSMKACVQSEHRTRAGISITNRGEIISCYNFTWEDTDKEDNFYYAITNHGERCCLVREEVRWKSFYDGQIMSLDGMQELYLKAFLDKDLYTIYFGLQNPPACFVQVAQMEDRLARVKWEWEDLEDEKNYGMVRVPVIDIEKLSNKSTEAGPVQKMLRELGIDEKQDTLRKALLDENVCDLIWSVLVYEGINWDCVVLEGIAQEEKGKEPVYGVRIYNRYYQEQHIRLAGYVIEVDGEKNYDTIWDFCTELLMEEDAESWRHDTWRIFDGGLVRQGDGYFILYRTKKRESGFFYTAGGMLYQVEIQGETKEADRQRNPIQVSDIEQKEKMGKILDILTVKRSIKNFVLKGEWEDLEFTDNTHICNKIWRVMVEKLWEDVGYVY</sequence>
<accession>A0A9X5GU99</accession>
<keyword evidence="1" id="KW-0472">Membrane</keyword>
<evidence type="ECO:0000313" key="2">
    <source>
        <dbReference type="EMBL" id="NBJ94630.1"/>
    </source>
</evidence>
<keyword evidence="1" id="KW-1133">Transmembrane helix</keyword>
<dbReference type="EMBL" id="QZDT01000045">
    <property type="protein sequence ID" value="NBJ94630.1"/>
    <property type="molecule type" value="Genomic_DNA"/>
</dbReference>
<feature type="transmembrane region" description="Helical" evidence="1">
    <location>
        <begin position="6"/>
        <end position="27"/>
    </location>
</feature>
<comment type="caution">
    <text evidence="2">The sequence shown here is derived from an EMBL/GenBank/DDBJ whole genome shotgun (WGS) entry which is preliminary data.</text>
</comment>
<gene>
    <name evidence="2" type="ORF">D5281_19130</name>
</gene>
<organism evidence="2 3">
    <name type="scientific">Parablautia muri</name>
    <dbReference type="NCBI Taxonomy" id="2320879"/>
    <lineage>
        <taxon>Bacteria</taxon>
        <taxon>Bacillati</taxon>
        <taxon>Bacillota</taxon>
        <taxon>Clostridia</taxon>
        <taxon>Lachnospirales</taxon>
        <taxon>Lachnospiraceae</taxon>
        <taxon>Parablautia</taxon>
    </lineage>
</organism>